<comment type="similarity">
    <text evidence="1">Belongs to the TEL2 family.</text>
</comment>
<dbReference type="GO" id="GO:0051879">
    <property type="term" value="F:Hsp90 protein binding"/>
    <property type="evidence" value="ECO:0007669"/>
    <property type="project" value="TreeGrafter"/>
</dbReference>
<gene>
    <name evidence="4" type="ORF">M441DRAFT_63995</name>
</gene>
<sequence length="1007" mass="109966">MKGGLRYFHGGRVATKRTAPATGELLTPVSTTYLKPREDAKPLLSEGGSTKKVVEELPTSQVDSPDEALELLRNQPDYDSLIQALKYLTQDEKQPGGFHVHVPGPKSAAIIHVLVTEIASNYWTLLKEGGDNDGTEGSHNDAQLFIRCLQSVAGLNAVLTHLRALIQEHKSASKESKRPDLVLHITIFLDLLASALDGNGAIRTLWEASAGGSSSGNSKKVQSQALLSLLTSGRIISTAAEAIEITGSENIRTSATWITDGTKFSQWVAYNLIAWAQHTKSESDLHFCSDLFQRGMSLGYSETLVKTVIDGLLLKKGSDPENFAKVCLSQPHSAKKSINTLLQYLAQHLNGLDLDEPSSKAIISAAAGIISTLIKGNETLYNHLVAWCTSSSGAGLGDSVGIRRAVLALLAQNKDGITTVFEKSLSQFGDQLYIKHAAILQQNVHTEVLLLSAGYISRLSPIKLRIIVRSGSYLSAISNRIASTQARARFLGLVVGESLSTLMDDKTQKLDFHMDETETEEAKWLKSLTSVFDEVGSIEPILKTEATGLSVRKENRPPQKRTQKPKIKPKPKSEPSISTIKPIAIIEEIGSSDDSEEDLVPYAKASDPEDSDDDATLVQRNKPKAPVYIRDLILYLRDTESYDKQKLALQGAPLLIRRKANFGTEVSSHADELAGLFVGLQDKFDIEEFNDLKLQGMMALIVAQPKSMAPWFSRTFFEGDYSLSQRTQVLVAIGLSARELAGFETSEYQSSASFPSRRLPEKIEQLYIDSTKRSEANSPSQLKALPSTALDTITQSLTSSFLEPLAAKAADATTGPDILKLQTFTARYKSKTKAKPRVRSIPNTTAALIADSFFYPLTAHFQVALRSSKPLILNPALLALYLQTLGIIIHAAGPSTLSLPQLTSELWNLLLAVRTHTQDDMGALKGWLVAMASLLEVNDGDMRRLCETQGREVVETREWASAVFNRIRGEDGGEENEVKMLSAGVLIKLGEAIEKYQALLLGNMIGF</sequence>
<organism evidence="4 5">
    <name type="scientific">Trichoderma asperellum (strain ATCC 204424 / CBS 433.97 / NBRC 101777)</name>
    <dbReference type="NCBI Taxonomy" id="1042311"/>
    <lineage>
        <taxon>Eukaryota</taxon>
        <taxon>Fungi</taxon>
        <taxon>Dikarya</taxon>
        <taxon>Ascomycota</taxon>
        <taxon>Pezizomycotina</taxon>
        <taxon>Sordariomycetes</taxon>
        <taxon>Hypocreomycetidae</taxon>
        <taxon>Hypocreales</taxon>
        <taxon>Hypocreaceae</taxon>
        <taxon>Trichoderma</taxon>
    </lineage>
</organism>
<keyword evidence="5" id="KW-1185">Reference proteome</keyword>
<dbReference type="Gene3D" id="1.25.40.720">
    <property type="entry name" value="Telomere length regulation protein 2, C-terminal domain"/>
    <property type="match status" value="2"/>
</dbReference>
<dbReference type="PANTHER" id="PTHR15830">
    <property type="entry name" value="TELOMERE LENGTH REGULATION PROTEIN TEL2 FAMILY MEMBER"/>
    <property type="match status" value="1"/>
</dbReference>
<name>A0A2T3ZPM1_TRIA4</name>
<dbReference type="GO" id="GO:0042162">
    <property type="term" value="F:telomeric DNA binding"/>
    <property type="evidence" value="ECO:0007669"/>
    <property type="project" value="TreeGrafter"/>
</dbReference>
<feature type="region of interest" description="Disordered" evidence="2">
    <location>
        <begin position="39"/>
        <end position="60"/>
    </location>
</feature>
<evidence type="ECO:0000259" key="3">
    <source>
        <dbReference type="Pfam" id="PF10193"/>
    </source>
</evidence>
<evidence type="ECO:0000313" key="4">
    <source>
        <dbReference type="EMBL" id="PTB46724.1"/>
    </source>
</evidence>
<accession>A0A2T3ZPM1</accession>
<dbReference type="PANTHER" id="PTHR15830:SF10">
    <property type="entry name" value="TELOMERE LENGTH REGULATION PROTEIN TEL2 HOMOLOG"/>
    <property type="match status" value="1"/>
</dbReference>
<dbReference type="OrthoDB" id="10258062at2759"/>
<dbReference type="Proteomes" id="UP000240493">
    <property type="component" value="Unassembled WGS sequence"/>
</dbReference>
<dbReference type="GO" id="GO:0005829">
    <property type="term" value="C:cytosol"/>
    <property type="evidence" value="ECO:0007669"/>
    <property type="project" value="TreeGrafter"/>
</dbReference>
<protein>
    <recommendedName>
        <fullName evidence="3">Telomere length regulation protein conserved domain-containing protein</fullName>
    </recommendedName>
</protein>
<dbReference type="AlphaFoldDB" id="A0A2T3ZPM1"/>
<dbReference type="InterPro" id="IPR051970">
    <property type="entry name" value="TEL2_Regulation"/>
</dbReference>
<proteinExistence type="inferred from homology"/>
<evidence type="ECO:0000313" key="5">
    <source>
        <dbReference type="Proteomes" id="UP000240493"/>
    </source>
</evidence>
<feature type="compositionally biased region" description="Basic residues" evidence="2">
    <location>
        <begin position="558"/>
        <end position="570"/>
    </location>
</feature>
<evidence type="ECO:0000256" key="2">
    <source>
        <dbReference type="SAM" id="MobiDB-lite"/>
    </source>
</evidence>
<dbReference type="InterPro" id="IPR019337">
    <property type="entry name" value="Telomere_length_regulation_dom"/>
</dbReference>
<dbReference type="FunFam" id="1.25.40.720:FF:000004">
    <property type="entry name" value="WGS project CABT00000000 data, contig 2.6"/>
    <property type="match status" value="1"/>
</dbReference>
<feature type="domain" description="Telomere length regulation protein conserved" evidence="3">
    <location>
        <begin position="626"/>
        <end position="737"/>
    </location>
</feature>
<dbReference type="GO" id="GO:0051083">
    <property type="term" value="P:'de novo' cotranslational protein folding"/>
    <property type="evidence" value="ECO:0007669"/>
    <property type="project" value="TreeGrafter"/>
</dbReference>
<evidence type="ECO:0000256" key="1">
    <source>
        <dbReference type="ARBA" id="ARBA00006133"/>
    </source>
</evidence>
<feature type="region of interest" description="Disordered" evidence="2">
    <location>
        <begin position="546"/>
        <end position="576"/>
    </location>
</feature>
<reference evidence="4 5" key="1">
    <citation type="submission" date="2016-07" db="EMBL/GenBank/DDBJ databases">
        <title>Multiple horizontal gene transfer events from other fungi enriched the ability of initially mycotrophic Trichoderma (Ascomycota) to feed on dead plant biomass.</title>
        <authorList>
            <consortium name="DOE Joint Genome Institute"/>
            <person name="Aerts A."/>
            <person name="Atanasova L."/>
            <person name="Chenthamara K."/>
            <person name="Zhang J."/>
            <person name="Grujic M."/>
            <person name="Henrissat B."/>
            <person name="Kuo A."/>
            <person name="Salamov A."/>
            <person name="Lipzen A."/>
            <person name="Labutti K."/>
            <person name="Barry K."/>
            <person name="Miao Y."/>
            <person name="Rahimi M.J."/>
            <person name="Shen Q."/>
            <person name="Grigoriev I.V."/>
            <person name="Kubicek C.P."/>
            <person name="Druzhinina I.S."/>
        </authorList>
    </citation>
    <scope>NUCLEOTIDE SEQUENCE [LARGE SCALE GENOMIC DNA]</scope>
    <source>
        <strain evidence="4 5">CBS 433.97</strain>
    </source>
</reference>
<dbReference type="STRING" id="1042311.A0A2T3ZPM1"/>
<dbReference type="InterPro" id="IPR038528">
    <property type="entry name" value="TEL2_C_sf"/>
</dbReference>
<dbReference type="Pfam" id="PF10193">
    <property type="entry name" value="Telomere_reg-2"/>
    <property type="match status" value="1"/>
</dbReference>
<dbReference type="EMBL" id="KZ679256">
    <property type="protein sequence ID" value="PTB46724.1"/>
    <property type="molecule type" value="Genomic_DNA"/>
</dbReference>